<keyword evidence="1" id="KW-0732">Signal</keyword>
<dbReference type="PANTHER" id="PTHR11412:SF136">
    <property type="entry name" value="CD109 ANTIGEN"/>
    <property type="match status" value="1"/>
</dbReference>
<dbReference type="Gene3D" id="1.50.10.20">
    <property type="match status" value="1"/>
</dbReference>
<sequence length="1780" mass="208029">MTLVLDKHFKPPKHFLAEQRYSLHITTDKQLYKPGEKLFLRGVYVKSFDEKPLPNDSLQTIKQIGYPFLRICKSNSEQIHEERMAFAQNSTLSHYWEIPKTTKGGEYYVEIFHKFGTGVPPARREIEIREFRVPLFKKKINFLNKGYSFGDQVSAVLQVERGTGEKLAKNSSVSVKVGVDDKVIFGPDIFSFTKEGECLIQFTLPTNYKKPSATMVCVIKENEIEEVFVKKIPIVDKEIQISFYPEGGEIIEKFDNRIYFECTDLITGEHIEIKGELGILENRKFKSFKKPIYVSTNELGRGKFVIKNATRRDYYLLKITTPSKINKRYKLPQCKPINSQQSSKCCLTTLKNTFSFGEDIELKLGYSPQKEYKICLYKRELLISQVITNRNKKTKKQIFTEQINLSTNDYCGVLRATVYQIISKKGTTEETEMPICERLVFVSPKEKIHLDIHCNKKNYEPSDKVEMIISSKNSKGKPIKSNVCLTVTDDSVYTMFEKEKRHPRLTEMIYFENEVEKFYSPSNYLINNKNDNEKISNDIDLLLGTQGWRRFIYSDHNKSQNIQDDIQKKKLFVMDHNGKWDINVDIYPLQIGETQDKIIIKTCPYETLYDIKEQIEKEHGIAMKNQVLMGFSLNNNLLNSDNENRTTTELGICQWSNLKLTYISNIKTENDNRIEITYIDDENTRKQLFHCSNHNTLEEIRKKIREIFNNIDPQFNFKFGNELIFKNGKETWESIKKKIYGEYADLEAKEDYIFNFEIEYRKLNLNIQGENKRFQIEIEINKTIPQLLKMIASHYGTQCYRLKITLKGKNKLSHHSFQKISSSQIMNNDKIIVTKLNIPKGAILLFTKMLTGKTIEIFCLPHITIQEFKLKIQDKEGIPPDQQRLIFAGKQLEDGRKLSDYNIQMESTLHLVLRLRGGGGDELRNVGSYFDNSEEDQINLPANFDEPIKEIEFENIKNDNQGKKEKEIHFDPNEYENEKENNKNSIQNKELSLVRKYKARGPKYFREYAHKRNTDFQYGERKDFTQTIYFSSYIETEFDEKSQEYLAKINFTLSDSITQFRILADLFTHDGIFGTNDQVLITSIKPFYIETQLPLELGNLDQPKIYLSARNSTQMDLDLNYLIQIKKKGSEKILRETKFDWGIKKKKQSQKSWKWKVKATKIRNGIIQVIMTAQDKKNSLIRDKIISEINIKTTGYAQEINIGGLLNGKTNSVHKLFIPKNDSFIENANNKNNWELLLKLYPTPMSALFEAFRGLIKRPYGCFEQASRIIYPLIMIRKFFQHYLNDNNTKTNALNIMISQYLKEGYRRLIGFECQRGGFSWFGGEPGHITLTAMGLNEFNDLSQIYPVDQDMIQRTTNWLLAKKNENLTGFVQDRLMLEYYGSSPQYISDAYILWSLSQTNDNLKKNNDLIKILNHLYNTALNEFKHDPYFIALISLTLFNFNEMDKSLFLAKKLKKFLDKKTGMIKGSFTSITNSRNLNLNLETTSLVALSWFNFKNNFMKDINKCLNWIISQCKNGVYGSTQSTILSLKVLLKAYQSNDNQKKTNKNKKEISKSSLKYNIEFIINKKTKEMIEIDNQSNEPFVFKKNLKKILKFGENNLFNLKAKHTPFSPYSLQMSYYTTEPQSFEENVIDFKIHFKKKTKTKKLKENQEEEGEDKDNDIHQFKVNTLNPLKIHLQNLKSEQIGMVIAIIAIPGGMKPNMEQIKELKAQETFDYYELFTPREIAFYWNKMDKNQSINFSLDLIAKFTGFYVSPASRAYEYYNDQIKNYPKVLKVNII</sequence>
<feature type="domain" description="Ubiquitin-like" evidence="3">
    <location>
        <begin position="843"/>
        <end position="918"/>
    </location>
</feature>
<gene>
    <name evidence="4" type="ORF">M0812_26187</name>
</gene>
<comment type="caution">
    <text evidence="4">The sequence shown here is derived from an EMBL/GenBank/DDBJ whole genome shotgun (WGS) entry which is preliminary data.</text>
</comment>
<dbReference type="Gene3D" id="3.10.20.90">
    <property type="entry name" value="Phosphatidylinositol 3-kinase Catalytic Subunit, Chain A, domain 1"/>
    <property type="match status" value="2"/>
</dbReference>
<dbReference type="InterPro" id="IPR019956">
    <property type="entry name" value="Ubiquitin_dom"/>
</dbReference>
<dbReference type="GO" id="GO:0004866">
    <property type="term" value="F:endopeptidase inhibitor activity"/>
    <property type="evidence" value="ECO:0007669"/>
    <property type="project" value="InterPro"/>
</dbReference>
<dbReference type="Proteomes" id="UP001146793">
    <property type="component" value="Unassembled WGS sequence"/>
</dbReference>
<organism evidence="4 5">
    <name type="scientific">Anaeramoeba flamelloides</name>
    <dbReference type="NCBI Taxonomy" id="1746091"/>
    <lineage>
        <taxon>Eukaryota</taxon>
        <taxon>Metamonada</taxon>
        <taxon>Anaeramoebidae</taxon>
        <taxon>Anaeramoeba</taxon>
    </lineage>
</organism>
<evidence type="ECO:0000259" key="3">
    <source>
        <dbReference type="PROSITE" id="PS50053"/>
    </source>
</evidence>
<dbReference type="InterPro" id="IPR019954">
    <property type="entry name" value="Ubiquitin_CS"/>
</dbReference>
<name>A0AAV7YCJ3_9EUKA</name>
<dbReference type="PANTHER" id="PTHR11412">
    <property type="entry name" value="MACROGLOBULIN / COMPLEMENT"/>
    <property type="match status" value="1"/>
</dbReference>
<dbReference type="GO" id="GO:0005615">
    <property type="term" value="C:extracellular space"/>
    <property type="evidence" value="ECO:0007669"/>
    <property type="project" value="InterPro"/>
</dbReference>
<dbReference type="Pfam" id="PF00207">
    <property type="entry name" value="A2M"/>
    <property type="match status" value="1"/>
</dbReference>
<dbReference type="Pfam" id="PF07678">
    <property type="entry name" value="TED_complement"/>
    <property type="match status" value="1"/>
</dbReference>
<dbReference type="PRINTS" id="PR00348">
    <property type="entry name" value="UBIQUITIN"/>
</dbReference>
<keyword evidence="2" id="KW-0882">Thioester bond</keyword>
<accession>A0AAV7YCJ3</accession>
<dbReference type="PROSITE" id="PS50053">
    <property type="entry name" value="UBIQUITIN_2"/>
    <property type="match status" value="1"/>
</dbReference>
<evidence type="ECO:0000313" key="5">
    <source>
        <dbReference type="Proteomes" id="UP001146793"/>
    </source>
</evidence>
<dbReference type="SUPFAM" id="SSF48239">
    <property type="entry name" value="Terpenoid cyclases/Protein prenyltransferases"/>
    <property type="match status" value="1"/>
</dbReference>
<dbReference type="Gene3D" id="2.60.40.690">
    <property type="entry name" value="Alpha-macroglobulin, receptor-binding domain"/>
    <property type="match status" value="1"/>
</dbReference>
<dbReference type="InterPro" id="IPR036595">
    <property type="entry name" value="A-macroglobulin_rcpt-bd_sf"/>
</dbReference>
<dbReference type="EMBL" id="JANTQA010000063">
    <property type="protein sequence ID" value="KAJ3426621.1"/>
    <property type="molecule type" value="Genomic_DNA"/>
</dbReference>
<reference evidence="4" key="1">
    <citation type="submission" date="2022-08" db="EMBL/GenBank/DDBJ databases">
        <title>Novel sulphate-reducing endosymbionts in the free-living metamonad Anaeramoeba.</title>
        <authorList>
            <person name="Jerlstrom-Hultqvist J."/>
            <person name="Cepicka I."/>
            <person name="Gallot-Lavallee L."/>
            <person name="Salas-Leiva D."/>
            <person name="Curtis B.A."/>
            <person name="Zahonova K."/>
            <person name="Pipaliya S."/>
            <person name="Dacks J."/>
            <person name="Roger A.J."/>
        </authorList>
    </citation>
    <scope>NUCLEOTIDE SEQUENCE</scope>
    <source>
        <strain evidence="4">Busselton2</strain>
    </source>
</reference>
<dbReference type="SUPFAM" id="SSF49410">
    <property type="entry name" value="Alpha-macroglobulin receptor domain"/>
    <property type="match status" value="1"/>
</dbReference>
<dbReference type="InterPro" id="IPR008930">
    <property type="entry name" value="Terpenoid_cyclase/PrenylTrfase"/>
</dbReference>
<evidence type="ECO:0000313" key="4">
    <source>
        <dbReference type="EMBL" id="KAJ3426621.1"/>
    </source>
</evidence>
<dbReference type="InterPro" id="IPR011626">
    <property type="entry name" value="Alpha-macroglobulin_TED"/>
</dbReference>
<dbReference type="InterPro" id="IPR000626">
    <property type="entry name" value="Ubiquitin-like_dom"/>
</dbReference>
<protein>
    <submittedName>
        <fullName evidence="4">Macroglobulin / complement</fullName>
    </submittedName>
</protein>
<dbReference type="PROSITE" id="PS00299">
    <property type="entry name" value="UBIQUITIN_1"/>
    <property type="match status" value="1"/>
</dbReference>
<dbReference type="SMART" id="SM01360">
    <property type="entry name" value="A2M"/>
    <property type="match status" value="1"/>
</dbReference>
<proteinExistence type="predicted"/>
<dbReference type="InterPro" id="IPR029071">
    <property type="entry name" value="Ubiquitin-like_domsf"/>
</dbReference>
<dbReference type="CDD" id="cd02891">
    <property type="entry name" value="A2M_like"/>
    <property type="match status" value="1"/>
</dbReference>
<dbReference type="SMART" id="SM00213">
    <property type="entry name" value="UBQ"/>
    <property type="match status" value="2"/>
</dbReference>
<dbReference type="SUPFAM" id="SSF54236">
    <property type="entry name" value="Ubiquitin-like"/>
    <property type="match status" value="1"/>
</dbReference>
<dbReference type="Gene3D" id="2.60.40.1930">
    <property type="match status" value="1"/>
</dbReference>
<dbReference type="InterPro" id="IPR050473">
    <property type="entry name" value="A2M/Complement_sys"/>
</dbReference>
<dbReference type="InterPro" id="IPR001599">
    <property type="entry name" value="Macroglobln_a2"/>
</dbReference>
<dbReference type="Pfam" id="PF07677">
    <property type="entry name" value="A2M_recep"/>
    <property type="match status" value="1"/>
</dbReference>
<dbReference type="FunFam" id="3.10.20.90:FF:000160">
    <property type="entry name" value="Polyubiquitin-C"/>
    <property type="match status" value="1"/>
</dbReference>
<dbReference type="InterPro" id="IPR009048">
    <property type="entry name" value="A-macroglobulin_rcpt-bd"/>
</dbReference>
<evidence type="ECO:0000256" key="1">
    <source>
        <dbReference type="ARBA" id="ARBA00022729"/>
    </source>
</evidence>
<dbReference type="Pfam" id="PF00240">
    <property type="entry name" value="ubiquitin"/>
    <property type="match status" value="1"/>
</dbReference>
<evidence type="ECO:0000256" key="2">
    <source>
        <dbReference type="ARBA" id="ARBA00022966"/>
    </source>
</evidence>